<evidence type="ECO:0000256" key="2">
    <source>
        <dbReference type="ARBA" id="ARBA00022448"/>
    </source>
</evidence>
<comment type="similarity">
    <text evidence="8">Belongs to the binding-protein-dependent transport system permease family. LivHM subfamily.</text>
</comment>
<comment type="subcellular location">
    <subcellularLocation>
        <location evidence="1">Cell membrane</location>
        <topology evidence="1">Multi-pass membrane protein</topology>
    </subcellularLocation>
</comment>
<dbReference type="PANTHER" id="PTHR11795:SF450">
    <property type="entry name" value="ABC TRANSPORTER PERMEASE PROTEIN"/>
    <property type="match status" value="1"/>
</dbReference>
<evidence type="ECO:0000256" key="6">
    <source>
        <dbReference type="ARBA" id="ARBA00022989"/>
    </source>
</evidence>
<keyword evidence="11" id="KW-1185">Reference proteome</keyword>
<evidence type="ECO:0000313" key="10">
    <source>
        <dbReference type="EMBL" id="PVY61968.1"/>
    </source>
</evidence>
<evidence type="ECO:0000256" key="4">
    <source>
        <dbReference type="ARBA" id="ARBA00022692"/>
    </source>
</evidence>
<evidence type="ECO:0000256" key="3">
    <source>
        <dbReference type="ARBA" id="ARBA00022475"/>
    </source>
</evidence>
<evidence type="ECO:0000256" key="9">
    <source>
        <dbReference type="SAM" id="Phobius"/>
    </source>
</evidence>
<feature type="transmembrane region" description="Helical" evidence="9">
    <location>
        <begin position="148"/>
        <end position="172"/>
    </location>
</feature>
<evidence type="ECO:0000313" key="11">
    <source>
        <dbReference type="Proteomes" id="UP000246145"/>
    </source>
</evidence>
<dbReference type="GO" id="GO:0022857">
    <property type="term" value="F:transmembrane transporter activity"/>
    <property type="evidence" value="ECO:0007669"/>
    <property type="project" value="InterPro"/>
</dbReference>
<feature type="transmembrane region" description="Helical" evidence="9">
    <location>
        <begin position="278"/>
        <end position="306"/>
    </location>
</feature>
<comment type="caution">
    <text evidence="10">The sequence shown here is derived from an EMBL/GenBank/DDBJ whole genome shotgun (WGS) entry which is preliminary data.</text>
</comment>
<protein>
    <submittedName>
        <fullName evidence="10">Branched-chain amino acid transport system permease protein</fullName>
    </submittedName>
</protein>
<dbReference type="InterPro" id="IPR052157">
    <property type="entry name" value="BCAA_transport_permease"/>
</dbReference>
<dbReference type="PANTHER" id="PTHR11795">
    <property type="entry name" value="BRANCHED-CHAIN AMINO ACID TRANSPORT SYSTEM PERMEASE PROTEIN LIVH"/>
    <property type="match status" value="1"/>
</dbReference>
<dbReference type="RefSeq" id="WP_116518010.1">
    <property type="nucleotide sequence ID" value="NZ_JACCEX010000002.1"/>
</dbReference>
<evidence type="ECO:0000256" key="8">
    <source>
        <dbReference type="ARBA" id="ARBA00037998"/>
    </source>
</evidence>
<feature type="transmembrane region" description="Helical" evidence="9">
    <location>
        <begin position="6"/>
        <end position="30"/>
    </location>
</feature>
<keyword evidence="4 9" id="KW-0812">Transmembrane</keyword>
<dbReference type="CDD" id="cd06582">
    <property type="entry name" value="TM_PBP1_LivH_like"/>
    <property type="match status" value="1"/>
</dbReference>
<name>A0A2U1CLU4_9BURK</name>
<organism evidence="10 11">
    <name type="scientific">Pusillimonas noertemannii</name>
    <dbReference type="NCBI Taxonomy" id="305977"/>
    <lineage>
        <taxon>Bacteria</taxon>
        <taxon>Pseudomonadati</taxon>
        <taxon>Pseudomonadota</taxon>
        <taxon>Betaproteobacteria</taxon>
        <taxon>Burkholderiales</taxon>
        <taxon>Alcaligenaceae</taxon>
        <taxon>Pusillimonas</taxon>
    </lineage>
</organism>
<keyword evidence="7 9" id="KW-0472">Membrane</keyword>
<dbReference type="EMBL" id="QEKO01000002">
    <property type="protein sequence ID" value="PVY61968.1"/>
    <property type="molecule type" value="Genomic_DNA"/>
</dbReference>
<feature type="transmembrane region" description="Helical" evidence="9">
    <location>
        <begin position="95"/>
        <end position="113"/>
    </location>
</feature>
<dbReference type="Pfam" id="PF02653">
    <property type="entry name" value="BPD_transp_2"/>
    <property type="match status" value="1"/>
</dbReference>
<accession>A0A2U1CLU4</accession>
<keyword evidence="3" id="KW-1003">Cell membrane</keyword>
<feature type="transmembrane region" description="Helical" evidence="9">
    <location>
        <begin position="192"/>
        <end position="216"/>
    </location>
</feature>
<keyword evidence="6 9" id="KW-1133">Transmembrane helix</keyword>
<feature type="transmembrane region" description="Helical" evidence="9">
    <location>
        <begin position="62"/>
        <end position="83"/>
    </location>
</feature>
<feature type="transmembrane region" description="Helical" evidence="9">
    <location>
        <begin position="37"/>
        <end position="56"/>
    </location>
</feature>
<dbReference type="InterPro" id="IPR001851">
    <property type="entry name" value="ABC_transp_permease"/>
</dbReference>
<proteinExistence type="inferred from homology"/>
<feature type="transmembrane region" description="Helical" evidence="9">
    <location>
        <begin position="119"/>
        <end position="136"/>
    </location>
</feature>
<evidence type="ECO:0000256" key="1">
    <source>
        <dbReference type="ARBA" id="ARBA00004651"/>
    </source>
</evidence>
<evidence type="ECO:0000256" key="5">
    <source>
        <dbReference type="ARBA" id="ARBA00022970"/>
    </source>
</evidence>
<keyword evidence="5" id="KW-0029">Amino-acid transport</keyword>
<reference evidence="10 11" key="1">
    <citation type="submission" date="2018-04" db="EMBL/GenBank/DDBJ databases">
        <title>Genomic Encyclopedia of Type Strains, Phase IV (KMG-IV): sequencing the most valuable type-strain genomes for metagenomic binning, comparative biology and taxonomic classification.</title>
        <authorList>
            <person name="Goeker M."/>
        </authorList>
    </citation>
    <scope>NUCLEOTIDE SEQUENCE [LARGE SCALE GENOMIC DNA]</scope>
    <source>
        <strain evidence="10 11">DSM 10065</strain>
    </source>
</reference>
<feature type="transmembrane region" description="Helical" evidence="9">
    <location>
        <begin position="246"/>
        <end position="272"/>
    </location>
</feature>
<feature type="transmembrane region" description="Helical" evidence="9">
    <location>
        <begin position="318"/>
        <end position="337"/>
    </location>
</feature>
<dbReference type="AlphaFoldDB" id="A0A2U1CLU4"/>
<dbReference type="GO" id="GO:0006865">
    <property type="term" value="P:amino acid transport"/>
    <property type="evidence" value="ECO:0007669"/>
    <property type="project" value="UniProtKB-KW"/>
</dbReference>
<sequence>MDTDIAMILLADGLAGSAIYMLFGLGLVLIFSVTRVIFVPFGSMAVFAALSLAAMENGQTPAAIKLVVLFVLIVLAMEFLRLLRLRQMWLMPKTLISWGLLPLIPCGIAWWAASLDSETLRVVAAILLVVPLGPLVERAVLRPIANASVLSLLIVALVLDLVLSGLGLLWFGPEGLRTKAELEGTLALSSNFSIRYQTLLTMGTALVLAFVFYFGFQRTRLGKVLHATASNPVGARLVGIRPAYTAVVAHVIGAFLAGIVGVLISPIITIYYDTGLMLALKAFVAAIIGGFFSYPLTALGALLVGVSESYASFWNSGLKDAIVFGLLIPVLVFRSYFASRAELDEEEEDV</sequence>
<evidence type="ECO:0000256" key="7">
    <source>
        <dbReference type="ARBA" id="ARBA00023136"/>
    </source>
</evidence>
<keyword evidence="2" id="KW-0813">Transport</keyword>
<dbReference type="GO" id="GO:0005886">
    <property type="term" value="C:plasma membrane"/>
    <property type="evidence" value="ECO:0007669"/>
    <property type="project" value="UniProtKB-SubCell"/>
</dbReference>
<dbReference type="STRING" id="1231391.GCA_000308195_00226"/>
<gene>
    <name evidence="10" type="ORF">C7440_1454</name>
</gene>
<dbReference type="Proteomes" id="UP000246145">
    <property type="component" value="Unassembled WGS sequence"/>
</dbReference>
<dbReference type="OrthoDB" id="5293349at2"/>